<dbReference type="PRINTS" id="PR00724">
    <property type="entry name" value="CRBOXYPTASEC"/>
</dbReference>
<keyword evidence="10" id="KW-1185">Reference proteome</keyword>
<evidence type="ECO:0000256" key="5">
    <source>
        <dbReference type="ARBA" id="ARBA00022801"/>
    </source>
</evidence>
<dbReference type="GO" id="GO:0004185">
    <property type="term" value="F:serine-type carboxypeptidase activity"/>
    <property type="evidence" value="ECO:0007669"/>
    <property type="project" value="UniProtKB-UniRule"/>
</dbReference>
<keyword evidence="5 7" id="KW-0378">Hydrolase</keyword>
<dbReference type="EC" id="3.4.16.-" evidence="7"/>
<evidence type="ECO:0000256" key="3">
    <source>
        <dbReference type="ARBA" id="ARBA00022670"/>
    </source>
</evidence>
<dbReference type="Proteomes" id="UP000800092">
    <property type="component" value="Unassembled WGS sequence"/>
</dbReference>
<keyword evidence="6" id="KW-0325">Glycoprotein</keyword>
<organism evidence="9 10">
    <name type="scientific">Viridothelium virens</name>
    <name type="common">Speckled blister lichen</name>
    <name type="synonym">Trypethelium virens</name>
    <dbReference type="NCBI Taxonomy" id="1048519"/>
    <lineage>
        <taxon>Eukaryota</taxon>
        <taxon>Fungi</taxon>
        <taxon>Dikarya</taxon>
        <taxon>Ascomycota</taxon>
        <taxon>Pezizomycotina</taxon>
        <taxon>Dothideomycetes</taxon>
        <taxon>Dothideomycetes incertae sedis</taxon>
        <taxon>Trypetheliales</taxon>
        <taxon>Trypetheliaceae</taxon>
        <taxon>Viridothelium</taxon>
    </lineage>
</organism>
<gene>
    <name evidence="9" type="ORF">EV356DRAFT_455864</name>
</gene>
<evidence type="ECO:0000256" key="2">
    <source>
        <dbReference type="ARBA" id="ARBA00022645"/>
    </source>
</evidence>
<feature type="signal peptide" evidence="7">
    <location>
        <begin position="1"/>
        <end position="18"/>
    </location>
</feature>
<dbReference type="Pfam" id="PF00450">
    <property type="entry name" value="Peptidase_S10"/>
    <property type="match status" value="1"/>
</dbReference>
<feature type="chain" id="PRO_5025711706" description="Carboxypeptidase" evidence="7">
    <location>
        <begin position="19"/>
        <end position="546"/>
    </location>
</feature>
<proteinExistence type="inferred from homology"/>
<sequence length="546" mass="60153">MHFNSFAAALLGISAVAALESPHKKAPVKPKRTLNSASHTHTHRKRQSGHLNSNTAKFAVNGSGIPDVNFNIGESYAGTLPIDGNTSNVNQLWFWFFPSENQAASDEIVIWLNGGPGCSSLDGLFQENGPFLWQSGTYSPIANPYSWVNLTNMVWVDQPIGTGFSPAAPGAPAQINDEVDIGREFSGFWKNFMETFDLVGRKVYITGESYAGQYIPYIANYMLDQNNTDYYNVAGIQINDPSINYDDTLIQAPAVWHLNDYANIFNLNESTMADVNQRAESCGYIQFMENALTFPPTGKLPTAPNSSVTGCDVWDDIIAAAVYINPCFNIYHLIDYCPYLWDQLGFPSLGWGPNDYFNRSDVQRAINAPPTDYTICGDPTLFPKGDQSVPSSLGPIPSVIERTNNVIIGHGWLDYLLLANGTLASIQNMTWNGLQGFQTRPSDNFFVPYHPGLAEILYEIEYQPIPASPAYNVAGAGFLGTTHTERGLTFVTVNHAGHEIPQYVPGASYRQLEFLLGRISSLTQQGDFTTQNSNYTGTTPPSRRAR</sequence>
<keyword evidence="3 7" id="KW-0645">Protease</keyword>
<dbReference type="OrthoDB" id="443318at2759"/>
<dbReference type="PANTHER" id="PTHR11802">
    <property type="entry name" value="SERINE PROTEASE FAMILY S10 SERINE CARBOXYPEPTIDASE"/>
    <property type="match status" value="1"/>
</dbReference>
<dbReference type="PROSITE" id="PS00131">
    <property type="entry name" value="CARBOXYPEPT_SER_SER"/>
    <property type="match status" value="1"/>
</dbReference>
<dbReference type="InterPro" id="IPR029058">
    <property type="entry name" value="AB_hydrolase_fold"/>
</dbReference>
<dbReference type="SUPFAM" id="SSF53474">
    <property type="entry name" value="alpha/beta-Hydrolases"/>
    <property type="match status" value="1"/>
</dbReference>
<evidence type="ECO:0000256" key="4">
    <source>
        <dbReference type="ARBA" id="ARBA00022729"/>
    </source>
</evidence>
<name>A0A6A6GV74_VIRVR</name>
<evidence type="ECO:0000256" key="6">
    <source>
        <dbReference type="ARBA" id="ARBA00023180"/>
    </source>
</evidence>
<dbReference type="Gene3D" id="3.40.50.1820">
    <property type="entry name" value="alpha/beta hydrolase"/>
    <property type="match status" value="1"/>
</dbReference>
<feature type="region of interest" description="Disordered" evidence="8">
    <location>
        <begin position="22"/>
        <end position="53"/>
    </location>
</feature>
<dbReference type="PANTHER" id="PTHR11802:SF116">
    <property type="entry name" value="CARBOXYPEPTIDASE"/>
    <property type="match status" value="1"/>
</dbReference>
<dbReference type="GO" id="GO:0006508">
    <property type="term" value="P:proteolysis"/>
    <property type="evidence" value="ECO:0007669"/>
    <property type="project" value="UniProtKB-KW"/>
</dbReference>
<dbReference type="InterPro" id="IPR018202">
    <property type="entry name" value="Ser_caboxypep_ser_AS"/>
</dbReference>
<reference evidence="9" key="1">
    <citation type="journal article" date="2020" name="Stud. Mycol.">
        <title>101 Dothideomycetes genomes: a test case for predicting lifestyles and emergence of pathogens.</title>
        <authorList>
            <person name="Haridas S."/>
            <person name="Albert R."/>
            <person name="Binder M."/>
            <person name="Bloem J."/>
            <person name="Labutti K."/>
            <person name="Salamov A."/>
            <person name="Andreopoulos B."/>
            <person name="Baker S."/>
            <person name="Barry K."/>
            <person name="Bills G."/>
            <person name="Bluhm B."/>
            <person name="Cannon C."/>
            <person name="Castanera R."/>
            <person name="Culley D."/>
            <person name="Daum C."/>
            <person name="Ezra D."/>
            <person name="Gonzalez J."/>
            <person name="Henrissat B."/>
            <person name="Kuo A."/>
            <person name="Liang C."/>
            <person name="Lipzen A."/>
            <person name="Lutzoni F."/>
            <person name="Magnuson J."/>
            <person name="Mondo S."/>
            <person name="Nolan M."/>
            <person name="Ohm R."/>
            <person name="Pangilinan J."/>
            <person name="Park H.-J."/>
            <person name="Ramirez L."/>
            <person name="Alfaro M."/>
            <person name="Sun H."/>
            <person name="Tritt A."/>
            <person name="Yoshinaga Y."/>
            <person name="Zwiers L.-H."/>
            <person name="Turgeon B."/>
            <person name="Goodwin S."/>
            <person name="Spatafora J."/>
            <person name="Crous P."/>
            <person name="Grigoriev I."/>
        </authorList>
    </citation>
    <scope>NUCLEOTIDE SEQUENCE</scope>
    <source>
        <strain evidence="9">Tuck. ex Michener</strain>
    </source>
</reference>
<keyword evidence="4 7" id="KW-0732">Signal</keyword>
<comment type="similarity">
    <text evidence="1 7">Belongs to the peptidase S10 family.</text>
</comment>
<dbReference type="EMBL" id="ML991864">
    <property type="protein sequence ID" value="KAF2229400.1"/>
    <property type="molecule type" value="Genomic_DNA"/>
</dbReference>
<dbReference type="AlphaFoldDB" id="A0A6A6GV74"/>
<feature type="region of interest" description="Disordered" evidence="8">
    <location>
        <begin position="527"/>
        <end position="546"/>
    </location>
</feature>
<evidence type="ECO:0000256" key="1">
    <source>
        <dbReference type="ARBA" id="ARBA00009431"/>
    </source>
</evidence>
<evidence type="ECO:0000313" key="9">
    <source>
        <dbReference type="EMBL" id="KAF2229400.1"/>
    </source>
</evidence>
<protein>
    <recommendedName>
        <fullName evidence="7">Carboxypeptidase</fullName>
        <ecNumber evidence="7">3.4.16.-</ecNumber>
    </recommendedName>
</protein>
<dbReference type="FunFam" id="3.40.50.1820:FF:000118">
    <property type="entry name" value="Carboxypeptidase"/>
    <property type="match status" value="1"/>
</dbReference>
<evidence type="ECO:0000256" key="8">
    <source>
        <dbReference type="SAM" id="MobiDB-lite"/>
    </source>
</evidence>
<evidence type="ECO:0000313" key="10">
    <source>
        <dbReference type="Proteomes" id="UP000800092"/>
    </source>
</evidence>
<evidence type="ECO:0000256" key="7">
    <source>
        <dbReference type="RuleBase" id="RU361156"/>
    </source>
</evidence>
<dbReference type="InterPro" id="IPR001563">
    <property type="entry name" value="Peptidase_S10"/>
</dbReference>
<accession>A0A6A6GV74</accession>
<keyword evidence="2 7" id="KW-0121">Carboxypeptidase</keyword>